<comment type="caution">
    <text evidence="8">The sequence shown here is derived from an EMBL/GenBank/DDBJ whole genome shotgun (WGS) entry which is preliminary data.</text>
</comment>
<dbReference type="SUPFAM" id="SSF57850">
    <property type="entry name" value="RING/U-box"/>
    <property type="match status" value="1"/>
</dbReference>
<dbReference type="PROSITE" id="PS50089">
    <property type="entry name" value="ZF_RING_2"/>
    <property type="match status" value="1"/>
</dbReference>
<evidence type="ECO:0000313" key="9">
    <source>
        <dbReference type="Proteomes" id="UP001153269"/>
    </source>
</evidence>
<dbReference type="GO" id="GO:0070086">
    <property type="term" value="P:ubiquitin-dependent endocytosis"/>
    <property type="evidence" value="ECO:0007669"/>
    <property type="project" value="TreeGrafter"/>
</dbReference>
<evidence type="ECO:0000313" key="8">
    <source>
        <dbReference type="EMBL" id="CAB1451193.1"/>
    </source>
</evidence>
<evidence type="ECO:0000256" key="1">
    <source>
        <dbReference type="ARBA" id="ARBA00022723"/>
    </source>
</evidence>
<dbReference type="Proteomes" id="UP001153269">
    <property type="component" value="Unassembled WGS sequence"/>
</dbReference>
<evidence type="ECO:0008006" key="10">
    <source>
        <dbReference type="Google" id="ProtNLM"/>
    </source>
</evidence>
<dbReference type="InterPro" id="IPR043136">
    <property type="entry name" value="B30.2/SPRY_sf"/>
</dbReference>
<dbReference type="GO" id="GO:0005769">
    <property type="term" value="C:early endosome"/>
    <property type="evidence" value="ECO:0007669"/>
    <property type="project" value="TreeGrafter"/>
</dbReference>
<evidence type="ECO:0000256" key="4">
    <source>
        <dbReference type="ARBA" id="ARBA00022833"/>
    </source>
</evidence>
<evidence type="ECO:0000259" key="7">
    <source>
        <dbReference type="PROSITE" id="PS51065"/>
    </source>
</evidence>
<feature type="domain" description="NHR" evidence="7">
    <location>
        <begin position="25"/>
        <end position="181"/>
    </location>
</feature>
<dbReference type="InterPro" id="IPR037962">
    <property type="entry name" value="Neuralized"/>
</dbReference>
<gene>
    <name evidence="8" type="ORF">PLEPLA_LOCUS38886</name>
</gene>
<dbReference type="GO" id="GO:0061630">
    <property type="term" value="F:ubiquitin protein ligase activity"/>
    <property type="evidence" value="ECO:0007669"/>
    <property type="project" value="TreeGrafter"/>
</dbReference>
<dbReference type="Pfam" id="PF13920">
    <property type="entry name" value="zf-C3HC4_3"/>
    <property type="match status" value="1"/>
</dbReference>
<keyword evidence="3 5" id="KW-0863">Zinc-finger</keyword>
<dbReference type="EMBL" id="CADEAL010004081">
    <property type="protein sequence ID" value="CAB1451193.1"/>
    <property type="molecule type" value="Genomic_DNA"/>
</dbReference>
<dbReference type="InterPro" id="IPR013083">
    <property type="entry name" value="Znf_RING/FYVE/PHD"/>
</dbReference>
<dbReference type="PANTHER" id="PTHR12429">
    <property type="entry name" value="NEURALIZED"/>
    <property type="match status" value="1"/>
</dbReference>
<evidence type="ECO:0000256" key="2">
    <source>
        <dbReference type="ARBA" id="ARBA00022737"/>
    </source>
</evidence>
<dbReference type="PROSITE" id="PS51065">
    <property type="entry name" value="NHR"/>
    <property type="match status" value="1"/>
</dbReference>
<keyword evidence="1" id="KW-0479">Metal-binding</keyword>
<keyword evidence="9" id="KW-1185">Reference proteome</keyword>
<dbReference type="InterPro" id="IPR006573">
    <property type="entry name" value="NHR_dom"/>
</dbReference>
<evidence type="ECO:0000256" key="5">
    <source>
        <dbReference type="PROSITE-ProRule" id="PRU00175"/>
    </source>
</evidence>
<protein>
    <recommendedName>
        <fullName evidence="10">E3 ubiquitin-protein ligase NEURL3</fullName>
    </recommendedName>
</protein>
<name>A0A9N7VL38_PLEPL</name>
<evidence type="ECO:0000256" key="3">
    <source>
        <dbReference type="ARBA" id="ARBA00022771"/>
    </source>
</evidence>
<accession>A0A9N7VL38</accession>
<evidence type="ECO:0000259" key="6">
    <source>
        <dbReference type="PROSITE" id="PS50089"/>
    </source>
</evidence>
<dbReference type="Gene3D" id="2.60.120.920">
    <property type="match status" value="1"/>
</dbReference>
<dbReference type="GO" id="GO:0008270">
    <property type="term" value="F:zinc ion binding"/>
    <property type="evidence" value="ECO:0007669"/>
    <property type="project" value="UniProtKB-KW"/>
</dbReference>
<dbReference type="SMART" id="SM00588">
    <property type="entry name" value="NEUZ"/>
    <property type="match status" value="1"/>
</dbReference>
<dbReference type="InterPro" id="IPR001841">
    <property type="entry name" value="Znf_RING"/>
</dbReference>
<dbReference type="AlphaFoldDB" id="A0A9N7VL38"/>
<dbReference type="OrthoDB" id="6078042at2759"/>
<dbReference type="FunFam" id="2.60.120.920:FF:000005">
    <property type="entry name" value="Putative E3 ubiquitin-protein ligase NEURL1B"/>
    <property type="match status" value="1"/>
</dbReference>
<dbReference type="Gene3D" id="3.30.40.10">
    <property type="entry name" value="Zinc/RING finger domain, C3HC4 (zinc finger)"/>
    <property type="match status" value="1"/>
</dbReference>
<dbReference type="PANTHER" id="PTHR12429:SF36">
    <property type="entry name" value="E3 UBIQUITIN-PROTEIN LIGASE NEURL3"/>
    <property type="match status" value="1"/>
</dbReference>
<dbReference type="Pfam" id="PF07177">
    <property type="entry name" value="Neuralized"/>
    <property type="match status" value="1"/>
</dbReference>
<reference evidence="8" key="1">
    <citation type="submission" date="2020-03" db="EMBL/GenBank/DDBJ databases">
        <authorList>
            <person name="Weist P."/>
        </authorList>
    </citation>
    <scope>NUCLEOTIDE SEQUENCE</scope>
</reference>
<proteinExistence type="predicted"/>
<keyword evidence="4" id="KW-0862">Zinc</keyword>
<organism evidence="8 9">
    <name type="scientific">Pleuronectes platessa</name>
    <name type="common">European plaice</name>
    <dbReference type="NCBI Taxonomy" id="8262"/>
    <lineage>
        <taxon>Eukaryota</taxon>
        <taxon>Metazoa</taxon>
        <taxon>Chordata</taxon>
        <taxon>Craniata</taxon>
        <taxon>Vertebrata</taxon>
        <taxon>Euteleostomi</taxon>
        <taxon>Actinopterygii</taxon>
        <taxon>Neopterygii</taxon>
        <taxon>Teleostei</taxon>
        <taxon>Neoteleostei</taxon>
        <taxon>Acanthomorphata</taxon>
        <taxon>Carangaria</taxon>
        <taxon>Pleuronectiformes</taxon>
        <taxon>Pleuronectoidei</taxon>
        <taxon>Pleuronectidae</taxon>
        <taxon>Pleuronectes</taxon>
    </lineage>
</organism>
<feature type="domain" description="RING-type" evidence="6">
    <location>
        <begin position="234"/>
        <end position="272"/>
    </location>
</feature>
<sequence length="296" mass="32357">MVKDSGNSGDASETSHRCGMFCLGPLTFHKQAVGEKVRLSCGDRRAERIEGTFKNGLVFSSRPVKVQEKIRLRVERDLILWHGALRVGLTNVPPSDRPLPLPLMAIPNLSNSTGHWAAPVPESYCQAGSELVFWVSGGGNMYVTSNDSRQHKLLSGVDLSRPLWAMIDIYGQTCSISLLGSEKKKLMSTYRSCPAPEFPSSTDVDNRLIADISRLCGNEYITCPDTDVSTDEPCVVCMAREAEITLPCGHRCLCKFCTPMVLKQFGTCPLCRHVIRAPGDGFATGTAPGHQPEIES</sequence>
<keyword evidence="2" id="KW-0677">Repeat</keyword>